<dbReference type="AlphaFoldDB" id="A0A4Z1IQQ7"/>
<name>A0A4Z1IQQ7_9HELO</name>
<protein>
    <recommendedName>
        <fullName evidence="3">F-box domain-containing protein</fullName>
    </recommendedName>
</protein>
<keyword evidence="2" id="KW-1185">Reference proteome</keyword>
<dbReference type="Proteomes" id="UP000297527">
    <property type="component" value="Unassembled WGS sequence"/>
</dbReference>
<comment type="caution">
    <text evidence="1">The sequence shown here is derived from an EMBL/GenBank/DDBJ whole genome shotgun (WGS) entry which is preliminary data.</text>
</comment>
<dbReference type="OrthoDB" id="3545901at2759"/>
<dbReference type="EMBL" id="PQXN01000024">
    <property type="protein sequence ID" value="TGO61812.1"/>
    <property type="molecule type" value="Genomic_DNA"/>
</dbReference>
<evidence type="ECO:0000313" key="2">
    <source>
        <dbReference type="Proteomes" id="UP000297527"/>
    </source>
</evidence>
<organism evidence="1 2">
    <name type="scientific">Botryotinia convoluta</name>
    <dbReference type="NCBI Taxonomy" id="54673"/>
    <lineage>
        <taxon>Eukaryota</taxon>
        <taxon>Fungi</taxon>
        <taxon>Dikarya</taxon>
        <taxon>Ascomycota</taxon>
        <taxon>Pezizomycotina</taxon>
        <taxon>Leotiomycetes</taxon>
        <taxon>Helotiales</taxon>
        <taxon>Sclerotiniaceae</taxon>
        <taxon>Botryotinia</taxon>
    </lineage>
</organism>
<sequence>MEIEAVLEQADPPPSLNTLPLEVRFKIFKNLLINPVLGELESVLGNYPVRAQDNGDIKYNLHPAILRVCRQNYKEGCEILHSQPFFLCYNIQLLNMGHPDEDKNTFTPLLRYSSSYRKNGLDCKEIKEITQPAFKKVRRWRIVISSYKSSKSLRPEWEINLFQYFCDLVFGIPIRGLEVILRNLARPEFGEELMEPRQTFLPLTILRNVGNLTIREAALDEFPPPRHNSSFAQDNSELLLAYSEKSNLLDKKSYKELKRLIEGNSPVERSFLEKALGKPAKASQIFDSMKFKFVRADIVEHLQPQYNRIVDASRVLVAAIEKEKGRGRALDPEPPGGSFRTFEAARLVILLEKYAAAFERDQDAMTEIAFRVYKEK</sequence>
<gene>
    <name evidence="1" type="ORF">BCON_0024g00120</name>
</gene>
<reference evidence="1 2" key="1">
    <citation type="submission" date="2017-12" db="EMBL/GenBank/DDBJ databases">
        <title>Comparative genomics of Botrytis spp.</title>
        <authorList>
            <person name="Valero-Jimenez C.A."/>
            <person name="Tapia P."/>
            <person name="Veloso J."/>
            <person name="Silva-Moreno E."/>
            <person name="Staats M."/>
            <person name="Valdes J.H."/>
            <person name="Van Kan J.A.L."/>
        </authorList>
    </citation>
    <scope>NUCLEOTIDE SEQUENCE [LARGE SCALE GENOMIC DNA]</scope>
    <source>
        <strain evidence="1 2">MUCL11595</strain>
    </source>
</reference>
<evidence type="ECO:0000313" key="1">
    <source>
        <dbReference type="EMBL" id="TGO61812.1"/>
    </source>
</evidence>
<evidence type="ECO:0008006" key="3">
    <source>
        <dbReference type="Google" id="ProtNLM"/>
    </source>
</evidence>
<proteinExistence type="predicted"/>
<accession>A0A4Z1IQQ7</accession>